<dbReference type="InterPro" id="IPR007497">
    <property type="entry name" value="SIMPL/DUF541"/>
</dbReference>
<proteinExistence type="predicted"/>
<dbReference type="Gene3D" id="3.30.70.2970">
    <property type="entry name" value="Protein of unknown function (DUF541), domain 2"/>
    <property type="match status" value="1"/>
</dbReference>
<name>A0ABW4XSV0_9GAMM</name>
<dbReference type="PANTHER" id="PTHR34387">
    <property type="entry name" value="SLR1258 PROTEIN"/>
    <property type="match status" value="1"/>
</dbReference>
<dbReference type="EMBL" id="JBHUHT010000017">
    <property type="protein sequence ID" value="MFD2097363.1"/>
    <property type="molecule type" value="Genomic_DNA"/>
</dbReference>
<comment type="caution">
    <text evidence="2">The sequence shown here is derived from an EMBL/GenBank/DDBJ whole genome shotgun (WGS) entry which is preliminary data.</text>
</comment>
<evidence type="ECO:0000313" key="2">
    <source>
        <dbReference type="EMBL" id="MFD2097363.1"/>
    </source>
</evidence>
<gene>
    <name evidence="2" type="ORF">ACFSJ3_15300</name>
</gene>
<dbReference type="RefSeq" id="WP_345340526.1">
    <property type="nucleotide sequence ID" value="NZ_BAABLI010000015.1"/>
</dbReference>
<reference evidence="3" key="1">
    <citation type="journal article" date="2019" name="Int. J. Syst. Evol. Microbiol.">
        <title>The Global Catalogue of Microorganisms (GCM) 10K type strain sequencing project: providing services to taxonomists for standard genome sequencing and annotation.</title>
        <authorList>
            <consortium name="The Broad Institute Genomics Platform"/>
            <consortium name="The Broad Institute Genome Sequencing Center for Infectious Disease"/>
            <person name="Wu L."/>
            <person name="Ma J."/>
        </authorList>
    </citation>
    <scope>NUCLEOTIDE SEQUENCE [LARGE SCALE GENOMIC DNA]</scope>
    <source>
        <strain evidence="3">CGMCC 1.10992</strain>
    </source>
</reference>
<feature type="signal peptide" evidence="1">
    <location>
        <begin position="1"/>
        <end position="21"/>
    </location>
</feature>
<organism evidence="2 3">
    <name type="scientific">Corallincola platygyrae</name>
    <dbReference type="NCBI Taxonomy" id="1193278"/>
    <lineage>
        <taxon>Bacteria</taxon>
        <taxon>Pseudomonadati</taxon>
        <taxon>Pseudomonadota</taxon>
        <taxon>Gammaproteobacteria</taxon>
        <taxon>Alteromonadales</taxon>
        <taxon>Psychromonadaceae</taxon>
        <taxon>Corallincola</taxon>
    </lineage>
</organism>
<keyword evidence="1" id="KW-0732">Signal</keyword>
<keyword evidence="3" id="KW-1185">Reference proteome</keyword>
<evidence type="ECO:0000313" key="3">
    <source>
        <dbReference type="Proteomes" id="UP001597380"/>
    </source>
</evidence>
<dbReference type="Proteomes" id="UP001597380">
    <property type="component" value="Unassembled WGS sequence"/>
</dbReference>
<protein>
    <submittedName>
        <fullName evidence="2">SIMPL domain-containing protein</fullName>
    </submittedName>
</protein>
<accession>A0ABW4XSV0</accession>
<dbReference type="Pfam" id="PF04402">
    <property type="entry name" value="SIMPL"/>
    <property type="match status" value="1"/>
</dbReference>
<feature type="chain" id="PRO_5046479948" evidence="1">
    <location>
        <begin position="22"/>
        <end position="222"/>
    </location>
</feature>
<dbReference type="Gene3D" id="3.30.110.170">
    <property type="entry name" value="Protein of unknown function (DUF541), domain 1"/>
    <property type="match status" value="1"/>
</dbReference>
<dbReference type="PANTHER" id="PTHR34387:SF2">
    <property type="entry name" value="SLR1258 PROTEIN"/>
    <property type="match status" value="1"/>
</dbReference>
<evidence type="ECO:0000256" key="1">
    <source>
        <dbReference type="SAM" id="SignalP"/>
    </source>
</evidence>
<dbReference type="InterPro" id="IPR052022">
    <property type="entry name" value="26kDa_periplasmic_antigen"/>
</dbReference>
<sequence length="222" mass="23784">MKAIKGSLVGLLMVLASQVQAGTIRVVGQGQVSQVPDQVVVQLSVVKLADKAEQAKQQADAAVRNVLDAVAALDIPTENVGAADLRLSPKYNYQKRERVLLGMEASRQIRIVLSDASLLASLLDNVVSGGATQVQGVHWQFSQLAKLQHQARLEALKDAQAQAKELAAVLGAKLGDVETIDTQTQQAGVPMPRLRTAAAEMDSYQPASQNIEVQVLVEFELE</sequence>